<evidence type="ECO:0000313" key="2">
    <source>
        <dbReference type="EMBL" id="GJU04176.1"/>
    </source>
</evidence>
<accession>A0ABQ5IWC4</accession>
<proteinExistence type="predicted"/>
<reference evidence="2" key="1">
    <citation type="journal article" date="2022" name="Int. J. Mol. Sci.">
        <title>Draft Genome of Tanacetum Coccineum: Genomic Comparison of Closely Related Tanacetum-Family Plants.</title>
        <authorList>
            <person name="Yamashiro T."/>
            <person name="Shiraishi A."/>
            <person name="Nakayama K."/>
            <person name="Satake H."/>
        </authorList>
    </citation>
    <scope>NUCLEOTIDE SEQUENCE</scope>
</reference>
<organism evidence="2 3">
    <name type="scientific">Tanacetum coccineum</name>
    <dbReference type="NCBI Taxonomy" id="301880"/>
    <lineage>
        <taxon>Eukaryota</taxon>
        <taxon>Viridiplantae</taxon>
        <taxon>Streptophyta</taxon>
        <taxon>Embryophyta</taxon>
        <taxon>Tracheophyta</taxon>
        <taxon>Spermatophyta</taxon>
        <taxon>Magnoliopsida</taxon>
        <taxon>eudicotyledons</taxon>
        <taxon>Gunneridae</taxon>
        <taxon>Pentapetalae</taxon>
        <taxon>asterids</taxon>
        <taxon>campanulids</taxon>
        <taxon>Asterales</taxon>
        <taxon>Asteraceae</taxon>
        <taxon>Asteroideae</taxon>
        <taxon>Anthemideae</taxon>
        <taxon>Anthemidinae</taxon>
        <taxon>Tanacetum</taxon>
    </lineage>
</organism>
<dbReference type="Proteomes" id="UP001151760">
    <property type="component" value="Unassembled WGS sequence"/>
</dbReference>
<evidence type="ECO:0000256" key="1">
    <source>
        <dbReference type="SAM" id="MobiDB-lite"/>
    </source>
</evidence>
<sequence>MPKTVSPKKYTVIGHWYDLILDVVAIAVAVVKVEGVEEKVLSDSNSVLSDSNLVLGFEFNVLGANNRGCKRANDETARVKPSPLRLQVFHSLGGEELPKVAEPVFLLLITSMERIDPVFKRTPMFVNSVAGNLGSCIEHQLLDSRKFSRGANRGGASRGTEGRRVVEESGKEANSDLLSDARSRPGLAESVIMEYICVKHGKRRAFLELKLKIFEDLLFEGPNTLYPSRRYGVSVPALTKDHRRLKINTPYPEDSIRRIQDMESI</sequence>
<feature type="compositionally biased region" description="Basic and acidic residues" evidence="1">
    <location>
        <begin position="160"/>
        <end position="178"/>
    </location>
</feature>
<feature type="region of interest" description="Disordered" evidence="1">
    <location>
        <begin position="148"/>
        <end position="178"/>
    </location>
</feature>
<comment type="caution">
    <text evidence="2">The sequence shown here is derived from an EMBL/GenBank/DDBJ whole genome shotgun (WGS) entry which is preliminary data.</text>
</comment>
<dbReference type="EMBL" id="BQNB010021224">
    <property type="protein sequence ID" value="GJU04176.1"/>
    <property type="molecule type" value="Genomic_DNA"/>
</dbReference>
<keyword evidence="3" id="KW-1185">Reference proteome</keyword>
<protein>
    <submittedName>
        <fullName evidence="2">Uncharacterized protein</fullName>
    </submittedName>
</protein>
<gene>
    <name evidence="2" type="ORF">Tco_1114514</name>
</gene>
<reference evidence="2" key="2">
    <citation type="submission" date="2022-01" db="EMBL/GenBank/DDBJ databases">
        <authorList>
            <person name="Yamashiro T."/>
            <person name="Shiraishi A."/>
            <person name="Satake H."/>
            <person name="Nakayama K."/>
        </authorList>
    </citation>
    <scope>NUCLEOTIDE SEQUENCE</scope>
</reference>
<name>A0ABQ5IWC4_9ASTR</name>
<evidence type="ECO:0000313" key="3">
    <source>
        <dbReference type="Proteomes" id="UP001151760"/>
    </source>
</evidence>